<protein>
    <recommendedName>
        <fullName evidence="4">Abi family protein</fullName>
    </recommendedName>
</protein>
<name>A0A5D4FXV9_9CORY</name>
<dbReference type="AlphaFoldDB" id="A0A5D4FXV9"/>
<organism evidence="2 3">
    <name type="scientific">Corynebacterium urealyticum</name>
    <dbReference type="NCBI Taxonomy" id="43771"/>
    <lineage>
        <taxon>Bacteria</taxon>
        <taxon>Bacillati</taxon>
        <taxon>Actinomycetota</taxon>
        <taxon>Actinomycetes</taxon>
        <taxon>Mycobacteriales</taxon>
        <taxon>Corynebacteriaceae</taxon>
        <taxon>Corynebacterium</taxon>
    </lineage>
</organism>
<evidence type="ECO:0000313" key="2">
    <source>
        <dbReference type="EMBL" id="TYR20947.1"/>
    </source>
</evidence>
<reference evidence="2 3" key="1">
    <citation type="submission" date="2019-08" db="EMBL/GenBank/DDBJ databases">
        <title>Draft genome of C. urealyticum strain VH4248.</title>
        <authorList>
            <person name="Navas J."/>
        </authorList>
    </citation>
    <scope>NUCLEOTIDE SEQUENCE [LARGE SCALE GENOMIC DNA]</scope>
    <source>
        <strain evidence="2 3">VH4248</strain>
    </source>
</reference>
<feature type="region of interest" description="Disordered" evidence="1">
    <location>
        <begin position="98"/>
        <end position="124"/>
    </location>
</feature>
<evidence type="ECO:0000313" key="3">
    <source>
        <dbReference type="Proteomes" id="UP000324726"/>
    </source>
</evidence>
<accession>A0A5D4FXV9</accession>
<dbReference type="EMBL" id="VSZI01000001">
    <property type="protein sequence ID" value="TYR20947.1"/>
    <property type="molecule type" value="Genomic_DNA"/>
</dbReference>
<comment type="caution">
    <text evidence="2">The sequence shown here is derived from an EMBL/GenBank/DDBJ whole genome shotgun (WGS) entry which is preliminary data.</text>
</comment>
<proteinExistence type="predicted"/>
<gene>
    <name evidence="2" type="ORF">FYJ87_08620</name>
</gene>
<feature type="compositionally biased region" description="Basic and acidic residues" evidence="1">
    <location>
        <begin position="102"/>
        <end position="124"/>
    </location>
</feature>
<evidence type="ECO:0000256" key="1">
    <source>
        <dbReference type="SAM" id="MobiDB-lite"/>
    </source>
</evidence>
<sequence length="245" mass="28573">MRYTNNVDNRDFILDSLGAARMEPYLRATNGHKRQALNLYRWSVRLAASVQEVLGITEVLLRNAIDRELQDWNNANLPRPQSWLLEKPAAPLRGLIKNNVHKATERAEESRARRKEDHPRRSEPLSHDDVLAHIMFSFWRQVLPNHAPDANRDDQRNKNKLRLWEEAISKAFPHVEDPDGKQTFWRVSHLVELRNRVSHMDSLLHVDIEDVLGDAFALVESIDPQLRVWLTSISTVKEIIKQRPK</sequence>
<dbReference type="Proteomes" id="UP000324726">
    <property type="component" value="Unassembled WGS sequence"/>
</dbReference>
<evidence type="ECO:0008006" key="4">
    <source>
        <dbReference type="Google" id="ProtNLM"/>
    </source>
</evidence>